<organism evidence="12 13">
    <name type="scientific">Acipenser ruthenus</name>
    <name type="common">Sterlet sturgeon</name>
    <dbReference type="NCBI Taxonomy" id="7906"/>
    <lineage>
        <taxon>Eukaryota</taxon>
        <taxon>Metazoa</taxon>
        <taxon>Chordata</taxon>
        <taxon>Craniata</taxon>
        <taxon>Vertebrata</taxon>
        <taxon>Euteleostomi</taxon>
        <taxon>Actinopterygii</taxon>
        <taxon>Chondrostei</taxon>
        <taxon>Acipenseriformes</taxon>
        <taxon>Acipenseridae</taxon>
        <taxon>Acipenser</taxon>
    </lineage>
</organism>
<evidence type="ECO:0000256" key="7">
    <source>
        <dbReference type="ARBA" id="ARBA00023065"/>
    </source>
</evidence>
<evidence type="ECO:0000256" key="2">
    <source>
        <dbReference type="ARBA" id="ARBA00022448"/>
    </source>
</evidence>
<evidence type="ECO:0000256" key="1">
    <source>
        <dbReference type="ARBA" id="ARBA00004141"/>
    </source>
</evidence>
<gene>
    <name evidence="12" type="ORF">EOD39_14088</name>
</gene>
<keyword evidence="6" id="KW-0915">Sodium</keyword>
<comment type="similarity">
    <text evidence="11">Belongs to the amiloride-sensitive sodium channel (TC 1.A.6) family.</text>
</comment>
<sequence length="121" mass="14219">MEWAKELAFPAITICNNNPIRFYKLSKSDLYFAGHWLGLLLANRTARPIVLELLQDDRQKWFQKLSDFRLFLPPRNFESTTLEFVDRLGHQLEDMLLSCKYRGEMCGPQNFSSCTHIARMC</sequence>
<keyword evidence="9 11" id="KW-0739">Sodium transport</keyword>
<evidence type="ECO:0000256" key="5">
    <source>
        <dbReference type="ARBA" id="ARBA00022989"/>
    </source>
</evidence>
<evidence type="ECO:0000256" key="9">
    <source>
        <dbReference type="ARBA" id="ARBA00023201"/>
    </source>
</evidence>
<keyword evidence="10 11" id="KW-0407">Ion channel</keyword>
<dbReference type="AlphaFoldDB" id="A0A444UHA8"/>
<reference evidence="12 13" key="1">
    <citation type="submission" date="2019-01" db="EMBL/GenBank/DDBJ databases">
        <title>Draft Genome and Complete Hox-Cluster Characterization of the Sterlet Sturgeon (Acipenser ruthenus).</title>
        <authorList>
            <person name="Wei Q."/>
        </authorList>
    </citation>
    <scope>NUCLEOTIDE SEQUENCE [LARGE SCALE GENOMIC DNA]</scope>
    <source>
        <strain evidence="12">WHYD16114868_AA</strain>
        <tissue evidence="12">Blood</tissue>
    </source>
</reference>
<keyword evidence="2 11" id="KW-0813">Transport</keyword>
<name>A0A444UHA8_ACIRT</name>
<evidence type="ECO:0000313" key="12">
    <source>
        <dbReference type="EMBL" id="RXM34488.1"/>
    </source>
</evidence>
<dbReference type="PANTHER" id="PTHR11690">
    <property type="entry name" value="AMILORIDE-SENSITIVE SODIUM CHANNEL-RELATED"/>
    <property type="match status" value="1"/>
</dbReference>
<dbReference type="GO" id="GO:0015280">
    <property type="term" value="F:ligand-gated sodium channel activity"/>
    <property type="evidence" value="ECO:0007669"/>
    <property type="project" value="TreeGrafter"/>
</dbReference>
<keyword evidence="13" id="KW-1185">Reference proteome</keyword>
<dbReference type="Gene3D" id="1.10.3590.10">
    <property type="entry name" value="acid-sensing ion channel 1 domain"/>
    <property type="match status" value="1"/>
</dbReference>
<comment type="caution">
    <text evidence="12">The sequence shown here is derived from an EMBL/GenBank/DDBJ whole genome shotgun (WGS) entry which is preliminary data.</text>
</comment>
<keyword evidence="5" id="KW-1133">Transmembrane helix</keyword>
<keyword evidence="7 11" id="KW-0406">Ion transport</keyword>
<dbReference type="PRINTS" id="PR01078">
    <property type="entry name" value="AMINACHANNEL"/>
</dbReference>
<evidence type="ECO:0000256" key="11">
    <source>
        <dbReference type="RuleBase" id="RU000679"/>
    </source>
</evidence>
<evidence type="ECO:0000256" key="8">
    <source>
        <dbReference type="ARBA" id="ARBA00023136"/>
    </source>
</evidence>
<comment type="subcellular location">
    <subcellularLocation>
        <location evidence="1">Membrane</location>
        <topology evidence="1">Multi-pass membrane protein</topology>
    </subcellularLocation>
</comment>
<dbReference type="PANTHER" id="PTHR11690:SF128">
    <property type="entry name" value="ACID-SENSING ION CHANNEL 2"/>
    <property type="match status" value="1"/>
</dbReference>
<dbReference type="InterPro" id="IPR001873">
    <property type="entry name" value="ENaC"/>
</dbReference>
<accession>A0A444UHA8</accession>
<keyword evidence="8" id="KW-0472">Membrane</keyword>
<protein>
    <submittedName>
        <fullName evidence="12">Acid-sensing ion channel 1</fullName>
    </submittedName>
</protein>
<proteinExistence type="inferred from homology"/>
<evidence type="ECO:0000256" key="3">
    <source>
        <dbReference type="ARBA" id="ARBA00022461"/>
    </source>
</evidence>
<dbReference type="Proteomes" id="UP000289886">
    <property type="component" value="Unassembled WGS sequence"/>
</dbReference>
<evidence type="ECO:0000313" key="13">
    <source>
        <dbReference type="Proteomes" id="UP000289886"/>
    </source>
</evidence>
<evidence type="ECO:0000256" key="4">
    <source>
        <dbReference type="ARBA" id="ARBA00022692"/>
    </source>
</evidence>
<evidence type="ECO:0000256" key="10">
    <source>
        <dbReference type="ARBA" id="ARBA00023303"/>
    </source>
</evidence>
<keyword evidence="4 11" id="KW-0812">Transmembrane</keyword>
<dbReference type="GO" id="GO:0005886">
    <property type="term" value="C:plasma membrane"/>
    <property type="evidence" value="ECO:0007669"/>
    <property type="project" value="TreeGrafter"/>
</dbReference>
<dbReference type="EMBL" id="SCEB01214585">
    <property type="protein sequence ID" value="RXM34488.1"/>
    <property type="molecule type" value="Genomic_DNA"/>
</dbReference>
<dbReference type="Pfam" id="PF00858">
    <property type="entry name" value="ASC"/>
    <property type="match status" value="1"/>
</dbReference>
<evidence type="ECO:0000256" key="6">
    <source>
        <dbReference type="ARBA" id="ARBA00023053"/>
    </source>
</evidence>
<keyword evidence="3 11" id="KW-0894">Sodium channel</keyword>